<dbReference type="AlphaFoldDB" id="A0A7S0YSY3"/>
<dbReference type="InterPro" id="IPR050158">
    <property type="entry name" value="Ubiquitin_ubiquitin-like"/>
</dbReference>
<dbReference type="GO" id="GO:0003729">
    <property type="term" value="F:mRNA binding"/>
    <property type="evidence" value="ECO:0007669"/>
    <property type="project" value="UniProtKB-ARBA"/>
</dbReference>
<dbReference type="InterPro" id="IPR029071">
    <property type="entry name" value="Ubiquitin-like_domsf"/>
</dbReference>
<evidence type="ECO:0000313" key="3">
    <source>
        <dbReference type="EMBL" id="CAD8792120.1"/>
    </source>
</evidence>
<dbReference type="SUPFAM" id="SSF54236">
    <property type="entry name" value="Ubiquitin-like"/>
    <property type="match status" value="1"/>
</dbReference>
<accession>A0A7S0YSY3</accession>
<dbReference type="SMART" id="SM00213">
    <property type="entry name" value="UBQ"/>
    <property type="match status" value="1"/>
</dbReference>
<reference evidence="3" key="1">
    <citation type="submission" date="2021-01" db="EMBL/GenBank/DDBJ databases">
        <authorList>
            <person name="Corre E."/>
            <person name="Pelletier E."/>
            <person name="Niang G."/>
            <person name="Scheremetjew M."/>
            <person name="Finn R."/>
            <person name="Kale V."/>
            <person name="Holt S."/>
            <person name="Cochrane G."/>
            <person name="Meng A."/>
            <person name="Brown T."/>
            <person name="Cohen L."/>
        </authorList>
    </citation>
    <scope>NUCLEOTIDE SEQUENCE</scope>
    <source>
        <strain evidence="3">SAG 63-3</strain>
    </source>
</reference>
<evidence type="ECO:0000259" key="2">
    <source>
        <dbReference type="PROSITE" id="PS50053"/>
    </source>
</evidence>
<dbReference type="Gene3D" id="3.10.20.90">
    <property type="entry name" value="Phosphatidylinositol 3-kinase Catalytic Subunit, Chain A, domain 1"/>
    <property type="match status" value="1"/>
</dbReference>
<proteinExistence type="predicted"/>
<dbReference type="CDD" id="cd17039">
    <property type="entry name" value="Ubl_ubiquitin_like"/>
    <property type="match status" value="1"/>
</dbReference>
<dbReference type="Pfam" id="PF00240">
    <property type="entry name" value="ubiquitin"/>
    <property type="match status" value="1"/>
</dbReference>
<evidence type="ECO:0000256" key="1">
    <source>
        <dbReference type="ARBA" id="ARBA00022499"/>
    </source>
</evidence>
<name>A0A7S0YSY3_9CHLO</name>
<feature type="domain" description="Ubiquitin-like" evidence="2">
    <location>
        <begin position="1"/>
        <end position="63"/>
    </location>
</feature>
<dbReference type="InterPro" id="IPR000626">
    <property type="entry name" value="Ubiquitin-like_dom"/>
</dbReference>
<dbReference type="PROSITE" id="PS50053">
    <property type="entry name" value="UBIQUITIN_2"/>
    <property type="match status" value="1"/>
</dbReference>
<organism evidence="3">
    <name type="scientific">Polytomella parva</name>
    <dbReference type="NCBI Taxonomy" id="51329"/>
    <lineage>
        <taxon>Eukaryota</taxon>
        <taxon>Viridiplantae</taxon>
        <taxon>Chlorophyta</taxon>
        <taxon>core chlorophytes</taxon>
        <taxon>Chlorophyceae</taxon>
        <taxon>CS clade</taxon>
        <taxon>Chlamydomonadales</taxon>
        <taxon>Chlamydomonadaceae</taxon>
        <taxon>Polytomella</taxon>
    </lineage>
</organism>
<sequence length="228" mass="25453">MRLLVNCPSGESRLLQVDAEAKVSELKQVLQEAEGILLKQQVLSFAGMDLKDHLTLADHRLEDYSLSDEIVLYLSQRLASPLNIYVTSRFKPSQMHSELVESDMPVGEMMNLLETRGYAAAFDKPTAQIFVKRADGSNIKMSVDPAMTIDMLIHRISEMEKVVPKNLTFLQAQDGHLHVSIWPSVQSVSNTSVYARNVAPQEKIPIAPTNRVKSEGLPKLVKELCVLP</sequence>
<gene>
    <name evidence="3" type="ORF">PPAR00522_LOCUS21655</name>
</gene>
<keyword evidence="1" id="KW-1017">Isopeptide bond</keyword>
<protein>
    <recommendedName>
        <fullName evidence="2">Ubiquitin-like domain-containing protein</fullName>
    </recommendedName>
</protein>
<dbReference type="EMBL" id="HBFM01033107">
    <property type="protein sequence ID" value="CAD8792120.1"/>
    <property type="molecule type" value="Transcribed_RNA"/>
</dbReference>
<dbReference type="PANTHER" id="PTHR10666">
    <property type="entry name" value="UBIQUITIN"/>
    <property type="match status" value="1"/>
</dbReference>